<dbReference type="EMBL" id="LAZR01024136">
    <property type="protein sequence ID" value="KKL76168.1"/>
    <property type="molecule type" value="Genomic_DNA"/>
</dbReference>
<proteinExistence type="predicted"/>
<protein>
    <submittedName>
        <fullName evidence="1">Uncharacterized protein</fullName>
    </submittedName>
</protein>
<reference evidence="1" key="1">
    <citation type="journal article" date="2015" name="Nature">
        <title>Complex archaea that bridge the gap between prokaryotes and eukaryotes.</title>
        <authorList>
            <person name="Spang A."/>
            <person name="Saw J.H."/>
            <person name="Jorgensen S.L."/>
            <person name="Zaremba-Niedzwiedzka K."/>
            <person name="Martijn J."/>
            <person name="Lind A.E."/>
            <person name="van Eijk R."/>
            <person name="Schleper C."/>
            <person name="Guy L."/>
            <person name="Ettema T.J."/>
        </authorList>
    </citation>
    <scope>NUCLEOTIDE SEQUENCE</scope>
</reference>
<accession>A0A0F9EPW4</accession>
<evidence type="ECO:0000313" key="1">
    <source>
        <dbReference type="EMBL" id="KKL76168.1"/>
    </source>
</evidence>
<dbReference type="AlphaFoldDB" id="A0A0F9EPW4"/>
<gene>
    <name evidence="1" type="ORF">LCGC14_2047610</name>
</gene>
<comment type="caution">
    <text evidence="1">The sequence shown here is derived from an EMBL/GenBank/DDBJ whole genome shotgun (WGS) entry which is preliminary data.</text>
</comment>
<sequence>MSRLCNQTAVYWGNPQDDGYGTMTYDDPVEIKCRWQEHREVISVVGDDRKDRELVSKAQVWVVQDVDEEGYLYLGTLDSTDALSSAEEADPAVVDKAYKIRLFEKTPELRHSIKYIRKAYL</sequence>
<organism evidence="1">
    <name type="scientific">marine sediment metagenome</name>
    <dbReference type="NCBI Taxonomy" id="412755"/>
    <lineage>
        <taxon>unclassified sequences</taxon>
        <taxon>metagenomes</taxon>
        <taxon>ecological metagenomes</taxon>
    </lineage>
</organism>
<name>A0A0F9EPW4_9ZZZZ</name>